<dbReference type="SUPFAM" id="SSF53187">
    <property type="entry name" value="Zn-dependent exopeptidases"/>
    <property type="match status" value="1"/>
</dbReference>
<name>A0A382DKJ6_9ZZZZ</name>
<evidence type="ECO:0008006" key="2">
    <source>
        <dbReference type="Google" id="ProtNLM"/>
    </source>
</evidence>
<dbReference type="Pfam" id="PF05013">
    <property type="entry name" value="FGase"/>
    <property type="match status" value="1"/>
</dbReference>
<evidence type="ECO:0000313" key="1">
    <source>
        <dbReference type="EMBL" id="SVB38709.1"/>
    </source>
</evidence>
<dbReference type="PIRSF" id="PIRSF029730">
    <property type="entry name" value="UCP029730"/>
    <property type="match status" value="1"/>
</dbReference>
<protein>
    <recommendedName>
        <fullName evidence="2">N-formylglutamate amidohydrolase</fullName>
    </recommendedName>
</protein>
<organism evidence="1">
    <name type="scientific">marine metagenome</name>
    <dbReference type="NCBI Taxonomy" id="408172"/>
    <lineage>
        <taxon>unclassified sequences</taxon>
        <taxon>metagenomes</taxon>
        <taxon>ecological metagenomes</taxon>
    </lineage>
</organism>
<gene>
    <name evidence="1" type="ORF">METZ01_LOCUS191563</name>
</gene>
<dbReference type="InterPro" id="IPR011227">
    <property type="entry name" value="UCP029730"/>
</dbReference>
<accession>A0A382DKJ6</accession>
<proteinExistence type="predicted"/>
<sequence>MKIEKKERREILLSSDEPTPFVILNPDSVVPLLLVCDHASNRFPQSLGSMGLDYPDRVSHMTLDIGAGAIAEVLADKLGATAVLSQYSRLIVDCNRELSDNSVFLENSEGIDIPGNQNLSSSEKERRISEIYWPYHNAIEAQICRLRDQGINPVIISIHSFTPFMNGKDREWEMGVLWDKDQTTAEFFLNKLTDTGFLVGDNEPYSGKAPEDFTIDYHAEPIGLAHVGIEIRQDLIDHGEGVERISDTLQEVISALTASTRKIDIEKRRSLR</sequence>
<reference evidence="1" key="1">
    <citation type="submission" date="2018-05" db="EMBL/GenBank/DDBJ databases">
        <authorList>
            <person name="Lanie J.A."/>
            <person name="Ng W.-L."/>
            <person name="Kazmierczak K.M."/>
            <person name="Andrzejewski T.M."/>
            <person name="Davidsen T.M."/>
            <person name="Wayne K.J."/>
            <person name="Tettelin H."/>
            <person name="Glass J.I."/>
            <person name="Rusch D."/>
            <person name="Podicherti R."/>
            <person name="Tsui H.-C.T."/>
            <person name="Winkler M.E."/>
        </authorList>
    </citation>
    <scope>NUCLEOTIDE SEQUENCE</scope>
</reference>
<dbReference type="InterPro" id="IPR007709">
    <property type="entry name" value="N-FG_amidohydro"/>
</dbReference>
<dbReference type="EMBL" id="UINC01039759">
    <property type="protein sequence ID" value="SVB38709.1"/>
    <property type="molecule type" value="Genomic_DNA"/>
</dbReference>
<dbReference type="Gene3D" id="3.40.630.40">
    <property type="entry name" value="Zn-dependent exopeptidases"/>
    <property type="match status" value="1"/>
</dbReference>
<dbReference type="AlphaFoldDB" id="A0A382DKJ6"/>